<dbReference type="AlphaFoldDB" id="A0AA36UHW2"/>
<dbReference type="EMBL" id="AFQE01000103">
    <property type="protein sequence ID" value="EGQ76188.1"/>
    <property type="molecule type" value="Genomic_DNA"/>
</dbReference>
<protein>
    <submittedName>
        <fullName evidence="2">Uncharacterized protein</fullName>
    </submittedName>
</protein>
<evidence type="ECO:0000256" key="1">
    <source>
        <dbReference type="SAM" id="MobiDB-lite"/>
    </source>
</evidence>
<gene>
    <name evidence="2" type="ORF">HMPREF9418_2119</name>
</gene>
<organism evidence="2 3">
    <name type="scientific">Neisseria macacae ATCC 33926</name>
    <dbReference type="NCBI Taxonomy" id="997348"/>
    <lineage>
        <taxon>Bacteria</taxon>
        <taxon>Pseudomonadati</taxon>
        <taxon>Pseudomonadota</taxon>
        <taxon>Betaproteobacteria</taxon>
        <taxon>Neisseriales</taxon>
        <taxon>Neisseriaceae</taxon>
        <taxon>Neisseria</taxon>
    </lineage>
</organism>
<accession>A0AA36UHW2</accession>
<reference evidence="2 3" key="1">
    <citation type="submission" date="2011-05" db="EMBL/GenBank/DDBJ databases">
        <authorList>
            <person name="Muzny D."/>
            <person name="Qin X."/>
            <person name="Deng J."/>
            <person name="Jiang H."/>
            <person name="Liu Y."/>
            <person name="Qu J."/>
            <person name="Song X.-Z."/>
            <person name="Zhang L."/>
            <person name="Thornton R."/>
            <person name="Coyle M."/>
            <person name="Francisco L."/>
            <person name="Jackson L."/>
            <person name="Javaid M."/>
            <person name="Korchina V."/>
            <person name="Kovar C."/>
            <person name="Mata R."/>
            <person name="Mathew T."/>
            <person name="Ngo R."/>
            <person name="Nguyen L."/>
            <person name="Nguyen N."/>
            <person name="Okwuonu G."/>
            <person name="Ongeri F."/>
            <person name="Pham C."/>
            <person name="Simmons D."/>
            <person name="Wilczek-Boney K."/>
            <person name="Hale W."/>
            <person name="Jakkamsetti A."/>
            <person name="Pham P."/>
            <person name="Ruth R."/>
            <person name="San Lucas F."/>
            <person name="Warren J."/>
            <person name="Zhang J."/>
            <person name="Zhao Z."/>
            <person name="Zhou C."/>
            <person name="Zhu D."/>
            <person name="Lee S."/>
            <person name="Bess C."/>
            <person name="Blankenburg K."/>
            <person name="Forbes L."/>
            <person name="Fu Q."/>
            <person name="Gubbala S."/>
            <person name="Hirani K."/>
            <person name="Jayaseelan J.C."/>
            <person name="Lara F."/>
            <person name="Munidasa M."/>
            <person name="Palculict T."/>
            <person name="Patil S."/>
            <person name="Pu L.-L."/>
            <person name="Saada N."/>
            <person name="Tang L."/>
            <person name="Weissenberger G."/>
            <person name="Zhu Y."/>
            <person name="Hemphill L."/>
            <person name="Shang Y."/>
            <person name="Youmans B."/>
            <person name="Ayvaz T."/>
            <person name="Ross M."/>
            <person name="Santibanez J."/>
            <person name="Aqrawi P."/>
            <person name="Gross S."/>
            <person name="Joshi V."/>
            <person name="Fowler G."/>
            <person name="Nazareth L."/>
            <person name="Reid J."/>
            <person name="Worley K."/>
            <person name="Petrosino J."/>
            <person name="Highlander S."/>
            <person name="Gibbs R."/>
        </authorList>
    </citation>
    <scope>NUCLEOTIDE SEQUENCE [LARGE SCALE GENOMIC DNA]</scope>
    <source>
        <strain evidence="2 3">ATCC 33926</strain>
    </source>
</reference>
<feature type="compositionally biased region" description="Polar residues" evidence="1">
    <location>
        <begin position="22"/>
        <end position="31"/>
    </location>
</feature>
<proteinExistence type="predicted"/>
<comment type="caution">
    <text evidence="2">The sequence shown here is derived from an EMBL/GenBank/DDBJ whole genome shotgun (WGS) entry which is preliminary data.</text>
</comment>
<evidence type="ECO:0000313" key="3">
    <source>
        <dbReference type="Proteomes" id="UP000004982"/>
    </source>
</evidence>
<name>A0AA36UHW2_9NEIS</name>
<sequence length="52" mass="5965">MVSRSSENGKRLESNRHYPTHGQKSLRSNKPISEMNKKHAQQTSAFCFSDDL</sequence>
<feature type="region of interest" description="Disordered" evidence="1">
    <location>
        <begin position="1"/>
        <end position="52"/>
    </location>
</feature>
<evidence type="ECO:0000313" key="2">
    <source>
        <dbReference type="EMBL" id="EGQ76188.1"/>
    </source>
</evidence>
<dbReference type="Proteomes" id="UP000004982">
    <property type="component" value="Unassembled WGS sequence"/>
</dbReference>
<feature type="compositionally biased region" description="Basic and acidic residues" evidence="1">
    <location>
        <begin position="7"/>
        <end position="16"/>
    </location>
</feature>